<dbReference type="PANTHER" id="PTHR40980:SF3">
    <property type="entry name" value="TONB-DEPENDENT RECEPTOR-LIKE BETA-BARREL DOMAIN-CONTAINING PROTEIN"/>
    <property type="match status" value="1"/>
</dbReference>
<keyword evidence="5 9" id="KW-0798">TonB box</keyword>
<comment type="subcellular location">
    <subcellularLocation>
        <location evidence="1 8">Cell outer membrane</location>
        <topology evidence="1 8">Multi-pass membrane protein</topology>
    </subcellularLocation>
</comment>
<dbReference type="CDD" id="cd01347">
    <property type="entry name" value="ligand_gated_channel"/>
    <property type="match status" value="1"/>
</dbReference>
<keyword evidence="7 8" id="KW-0998">Cell outer membrane</keyword>
<dbReference type="RefSeq" id="WP_386710834.1">
    <property type="nucleotide sequence ID" value="NZ_JBHRYF010000008.1"/>
</dbReference>
<keyword evidence="11" id="KW-0732">Signal</keyword>
<sequence length="905" mass="97966">MTYRKSALSAAIVACLGFGLGTQARAQETPSDQDQPRADAPASQADDTTDLETIVVTGIRGSMEKSLDTKREANSRLEVVTAEDVGKLPAHNVADTLQRLPGVNISSSSADEGGFDEADRVSLRGTSPSLTQTLINGHSVGSADWFVLSQGSNVGRSVSYTLLPSELVSSVEVNKSSQARLQDGGTTGTVNIITRRPLQFADQISAEASIGAVHSDNAESTDPQFSGLFNYKNDAGTFGVLVQAFKQKRELSRQAQEIPGGFFQIAATDPAGISNPDLVGVYAPGLLGSTLFEQTRDRKGGLIDVQFKPSDNLTLGVSGFSSEMKANNYNRNFMLWGGNFARAQAPDAGYVVRDGVLTEATYTGVAGRPYAVYDMIYREATAKSNYATFDVDWQINENLSSRFQAGTTSGEGSTARQFIAEVTVADGGGASWTSHGAGSPLDWSVGGDISPAGVTSFGTWGNQEVTAKDDEDWFTADFSQYFNGGTLSSIDFGVRYADHERKALSPEGASPGDIWSALQGGATGSYPDGFASDIGGNFPRDLWYFTPDALKEAILNNSTWLYDNDGPTGRHNYGAEWTVAETNLAAYVQANFTGDRWSGNVGLRYVNVDQDIDTYQSVADPANADVSSLFGNWIRKSTNNKHSRVLPSANLKFDLADDLVFRFAASQTQTLPDYSALGASSWGSDLNKTGGGGNPNLEPVLSTNFDANLEWYFMPRGLLSVGAFAMDLQDYVAYGIEKQMLFSELTHQLEEYNVSVPVNADAKVHGVEVAYEQPIGEFFGVLANYTYSDGSTSHTWADGSNNLLGNSKDTYNVGAYFENDRFGARVSYTRRSSFLIGLSGANPYYQDDFGTLSASLSYKASDWLSFSFDALNLNNPTIKYYQNAYIPTSFYNNGRQYYFNVRLKY</sequence>
<evidence type="ECO:0000256" key="1">
    <source>
        <dbReference type="ARBA" id="ARBA00004571"/>
    </source>
</evidence>
<keyword evidence="6 8" id="KW-0472">Membrane</keyword>
<accession>A0ABV7UWZ0</accession>
<feature type="signal peptide" evidence="11">
    <location>
        <begin position="1"/>
        <end position="26"/>
    </location>
</feature>
<comment type="similarity">
    <text evidence="8 9">Belongs to the TonB-dependent receptor family.</text>
</comment>
<evidence type="ECO:0000256" key="9">
    <source>
        <dbReference type="RuleBase" id="RU003357"/>
    </source>
</evidence>
<organism evidence="14 15">
    <name type="scientific">Luteimonas notoginsengisoli</name>
    <dbReference type="NCBI Taxonomy" id="1578200"/>
    <lineage>
        <taxon>Bacteria</taxon>
        <taxon>Pseudomonadati</taxon>
        <taxon>Pseudomonadota</taxon>
        <taxon>Gammaproteobacteria</taxon>
        <taxon>Lysobacterales</taxon>
        <taxon>Lysobacteraceae</taxon>
        <taxon>Luteimonas</taxon>
    </lineage>
</organism>
<keyword evidence="2 8" id="KW-0813">Transport</keyword>
<evidence type="ECO:0000256" key="10">
    <source>
        <dbReference type="SAM" id="MobiDB-lite"/>
    </source>
</evidence>
<name>A0ABV7UWZ0_9GAMM</name>
<evidence type="ECO:0000256" key="6">
    <source>
        <dbReference type="ARBA" id="ARBA00023136"/>
    </source>
</evidence>
<feature type="domain" description="TonB-dependent receptor-like beta-barrel" evidence="12">
    <location>
        <begin position="439"/>
        <end position="873"/>
    </location>
</feature>
<dbReference type="InterPro" id="IPR012910">
    <property type="entry name" value="Plug_dom"/>
</dbReference>
<gene>
    <name evidence="14" type="ORF">ACFOM9_11975</name>
</gene>
<keyword evidence="3 8" id="KW-1134">Transmembrane beta strand</keyword>
<dbReference type="Pfam" id="PF07715">
    <property type="entry name" value="Plug"/>
    <property type="match status" value="1"/>
</dbReference>
<dbReference type="InterPro" id="IPR039426">
    <property type="entry name" value="TonB-dep_rcpt-like"/>
</dbReference>
<keyword evidence="14" id="KW-0675">Receptor</keyword>
<dbReference type="Gene3D" id="2.170.130.10">
    <property type="entry name" value="TonB-dependent receptor, plug domain"/>
    <property type="match status" value="1"/>
</dbReference>
<dbReference type="Gene3D" id="2.40.170.20">
    <property type="entry name" value="TonB-dependent receptor, beta-barrel domain"/>
    <property type="match status" value="1"/>
</dbReference>
<dbReference type="PROSITE" id="PS52016">
    <property type="entry name" value="TONB_DEPENDENT_REC_3"/>
    <property type="match status" value="1"/>
</dbReference>
<feature type="region of interest" description="Disordered" evidence="10">
    <location>
        <begin position="25"/>
        <end position="48"/>
    </location>
</feature>
<dbReference type="PANTHER" id="PTHR40980">
    <property type="entry name" value="PLUG DOMAIN-CONTAINING PROTEIN"/>
    <property type="match status" value="1"/>
</dbReference>
<evidence type="ECO:0000256" key="8">
    <source>
        <dbReference type="PROSITE-ProRule" id="PRU01360"/>
    </source>
</evidence>
<dbReference type="InterPro" id="IPR000531">
    <property type="entry name" value="Beta-barrel_TonB"/>
</dbReference>
<dbReference type="Pfam" id="PF00593">
    <property type="entry name" value="TonB_dep_Rec_b-barrel"/>
    <property type="match status" value="1"/>
</dbReference>
<dbReference type="Proteomes" id="UP001595724">
    <property type="component" value="Unassembled WGS sequence"/>
</dbReference>
<dbReference type="NCBIfam" id="TIGR01782">
    <property type="entry name" value="TonB-Xanth-Caul"/>
    <property type="match status" value="1"/>
</dbReference>
<feature type="chain" id="PRO_5047460163" evidence="11">
    <location>
        <begin position="27"/>
        <end position="905"/>
    </location>
</feature>
<evidence type="ECO:0000313" key="14">
    <source>
        <dbReference type="EMBL" id="MFC3660787.1"/>
    </source>
</evidence>
<evidence type="ECO:0000256" key="5">
    <source>
        <dbReference type="ARBA" id="ARBA00023077"/>
    </source>
</evidence>
<dbReference type="InterPro" id="IPR010104">
    <property type="entry name" value="TonB_rcpt_bac"/>
</dbReference>
<reference evidence="15" key="1">
    <citation type="journal article" date="2019" name="Int. J. Syst. Evol. Microbiol.">
        <title>The Global Catalogue of Microorganisms (GCM) 10K type strain sequencing project: providing services to taxonomists for standard genome sequencing and annotation.</title>
        <authorList>
            <consortium name="The Broad Institute Genomics Platform"/>
            <consortium name="The Broad Institute Genome Sequencing Center for Infectious Disease"/>
            <person name="Wu L."/>
            <person name="Ma J."/>
        </authorList>
    </citation>
    <scope>NUCLEOTIDE SEQUENCE [LARGE SCALE GENOMIC DNA]</scope>
    <source>
        <strain evidence="15">KCTC 42211</strain>
    </source>
</reference>
<evidence type="ECO:0000256" key="2">
    <source>
        <dbReference type="ARBA" id="ARBA00022448"/>
    </source>
</evidence>
<evidence type="ECO:0000256" key="7">
    <source>
        <dbReference type="ARBA" id="ARBA00023237"/>
    </source>
</evidence>
<evidence type="ECO:0000256" key="3">
    <source>
        <dbReference type="ARBA" id="ARBA00022452"/>
    </source>
</evidence>
<dbReference type="InterPro" id="IPR036942">
    <property type="entry name" value="Beta-barrel_TonB_sf"/>
</dbReference>
<keyword evidence="15" id="KW-1185">Reference proteome</keyword>
<evidence type="ECO:0000256" key="4">
    <source>
        <dbReference type="ARBA" id="ARBA00022692"/>
    </source>
</evidence>
<dbReference type="SUPFAM" id="SSF56935">
    <property type="entry name" value="Porins"/>
    <property type="match status" value="1"/>
</dbReference>
<feature type="domain" description="TonB-dependent receptor plug" evidence="13">
    <location>
        <begin position="70"/>
        <end position="188"/>
    </location>
</feature>
<evidence type="ECO:0000256" key="11">
    <source>
        <dbReference type="SAM" id="SignalP"/>
    </source>
</evidence>
<protein>
    <submittedName>
        <fullName evidence="14">TonB-dependent receptor</fullName>
    </submittedName>
</protein>
<evidence type="ECO:0000259" key="12">
    <source>
        <dbReference type="Pfam" id="PF00593"/>
    </source>
</evidence>
<evidence type="ECO:0000313" key="15">
    <source>
        <dbReference type="Proteomes" id="UP001595724"/>
    </source>
</evidence>
<dbReference type="EMBL" id="JBHRYF010000008">
    <property type="protein sequence ID" value="MFC3660787.1"/>
    <property type="molecule type" value="Genomic_DNA"/>
</dbReference>
<proteinExistence type="inferred from homology"/>
<comment type="caution">
    <text evidence="14">The sequence shown here is derived from an EMBL/GenBank/DDBJ whole genome shotgun (WGS) entry which is preliminary data.</text>
</comment>
<dbReference type="InterPro" id="IPR037066">
    <property type="entry name" value="Plug_dom_sf"/>
</dbReference>
<keyword evidence="4 8" id="KW-0812">Transmembrane</keyword>
<evidence type="ECO:0000259" key="13">
    <source>
        <dbReference type="Pfam" id="PF07715"/>
    </source>
</evidence>